<keyword evidence="3" id="KW-1185">Reference proteome</keyword>
<protein>
    <submittedName>
        <fullName evidence="2">Uncharacterized protein</fullName>
    </submittedName>
</protein>
<name>A0A9P6NRB8_9BASI</name>
<dbReference type="AlphaFoldDB" id="A0A9P6NRB8"/>
<feature type="chain" id="PRO_5040431169" evidence="1">
    <location>
        <begin position="19"/>
        <end position="101"/>
    </location>
</feature>
<evidence type="ECO:0000313" key="2">
    <source>
        <dbReference type="EMBL" id="KAG0148171.1"/>
    </source>
</evidence>
<dbReference type="OrthoDB" id="10556474at2759"/>
<organism evidence="2 3">
    <name type="scientific">Cronartium quercuum f. sp. fusiforme G11</name>
    <dbReference type="NCBI Taxonomy" id="708437"/>
    <lineage>
        <taxon>Eukaryota</taxon>
        <taxon>Fungi</taxon>
        <taxon>Dikarya</taxon>
        <taxon>Basidiomycota</taxon>
        <taxon>Pucciniomycotina</taxon>
        <taxon>Pucciniomycetes</taxon>
        <taxon>Pucciniales</taxon>
        <taxon>Coleosporiaceae</taxon>
        <taxon>Cronartium</taxon>
    </lineage>
</organism>
<reference evidence="2" key="1">
    <citation type="submission" date="2013-11" db="EMBL/GenBank/DDBJ databases">
        <title>Genome sequence of the fusiform rust pathogen reveals effectors for host alternation and coevolution with pine.</title>
        <authorList>
            <consortium name="DOE Joint Genome Institute"/>
            <person name="Smith K."/>
            <person name="Pendleton A."/>
            <person name="Kubisiak T."/>
            <person name="Anderson C."/>
            <person name="Salamov A."/>
            <person name="Aerts A."/>
            <person name="Riley R."/>
            <person name="Clum A."/>
            <person name="Lindquist E."/>
            <person name="Ence D."/>
            <person name="Campbell M."/>
            <person name="Kronenberg Z."/>
            <person name="Feau N."/>
            <person name="Dhillon B."/>
            <person name="Hamelin R."/>
            <person name="Burleigh J."/>
            <person name="Smith J."/>
            <person name="Yandell M."/>
            <person name="Nelson C."/>
            <person name="Grigoriev I."/>
            <person name="Davis J."/>
        </authorList>
    </citation>
    <scope>NUCLEOTIDE SEQUENCE</scope>
    <source>
        <strain evidence="2">G11</strain>
    </source>
</reference>
<evidence type="ECO:0000313" key="3">
    <source>
        <dbReference type="Proteomes" id="UP000886653"/>
    </source>
</evidence>
<keyword evidence="1" id="KW-0732">Signal</keyword>
<gene>
    <name evidence="2" type="ORF">CROQUDRAFT_132143</name>
</gene>
<dbReference type="Proteomes" id="UP000886653">
    <property type="component" value="Unassembled WGS sequence"/>
</dbReference>
<sequence length="101" mass="11079">MFARLALMACLSSIAISAATIRTSEFPQGLYQDCQGGGLSQVCKNTVTQAWESGKLKTFTTEHQFFTGRDAECKVTWWSDSNLPVQLESIDQVEAGIQLVS</sequence>
<accession>A0A9P6NRB8</accession>
<feature type="signal peptide" evidence="1">
    <location>
        <begin position="1"/>
        <end position="18"/>
    </location>
</feature>
<dbReference type="EMBL" id="MU167240">
    <property type="protein sequence ID" value="KAG0148171.1"/>
    <property type="molecule type" value="Genomic_DNA"/>
</dbReference>
<comment type="caution">
    <text evidence="2">The sequence shown here is derived from an EMBL/GenBank/DDBJ whole genome shotgun (WGS) entry which is preliminary data.</text>
</comment>
<proteinExistence type="predicted"/>
<evidence type="ECO:0000256" key="1">
    <source>
        <dbReference type="SAM" id="SignalP"/>
    </source>
</evidence>